<feature type="compositionally biased region" description="Polar residues" evidence="1">
    <location>
        <begin position="345"/>
        <end position="362"/>
    </location>
</feature>
<name>A0A1V8SE03_9PEZI</name>
<evidence type="ECO:0000313" key="3">
    <source>
        <dbReference type="Proteomes" id="UP000192596"/>
    </source>
</evidence>
<feature type="region of interest" description="Disordered" evidence="1">
    <location>
        <begin position="767"/>
        <end position="813"/>
    </location>
</feature>
<feature type="compositionally biased region" description="Polar residues" evidence="1">
    <location>
        <begin position="767"/>
        <end position="777"/>
    </location>
</feature>
<evidence type="ECO:0000313" key="2">
    <source>
        <dbReference type="EMBL" id="OQN97257.1"/>
    </source>
</evidence>
<dbReference type="AlphaFoldDB" id="A0A1V8SE03"/>
<feature type="region of interest" description="Disordered" evidence="1">
    <location>
        <begin position="676"/>
        <end position="733"/>
    </location>
</feature>
<feature type="compositionally biased region" description="Low complexity" evidence="1">
    <location>
        <begin position="114"/>
        <end position="123"/>
    </location>
</feature>
<feature type="compositionally biased region" description="Polar residues" evidence="1">
    <location>
        <begin position="701"/>
        <end position="715"/>
    </location>
</feature>
<dbReference type="EMBL" id="NAJO01000056">
    <property type="protein sequence ID" value="OQN97257.1"/>
    <property type="molecule type" value="Genomic_DNA"/>
</dbReference>
<feature type="compositionally biased region" description="Basic and acidic residues" evidence="1">
    <location>
        <begin position="78"/>
        <end position="92"/>
    </location>
</feature>
<organism evidence="2 3">
    <name type="scientific">Cryoendolithus antarcticus</name>
    <dbReference type="NCBI Taxonomy" id="1507870"/>
    <lineage>
        <taxon>Eukaryota</taxon>
        <taxon>Fungi</taxon>
        <taxon>Dikarya</taxon>
        <taxon>Ascomycota</taxon>
        <taxon>Pezizomycotina</taxon>
        <taxon>Dothideomycetes</taxon>
        <taxon>Dothideomycetidae</taxon>
        <taxon>Cladosporiales</taxon>
        <taxon>Cladosporiaceae</taxon>
        <taxon>Cryoendolithus</taxon>
    </lineage>
</organism>
<feature type="compositionally biased region" description="Basic and acidic residues" evidence="1">
    <location>
        <begin position="314"/>
        <end position="324"/>
    </location>
</feature>
<feature type="compositionally biased region" description="Low complexity" evidence="1">
    <location>
        <begin position="180"/>
        <end position="192"/>
    </location>
</feature>
<dbReference type="Proteomes" id="UP000192596">
    <property type="component" value="Unassembled WGS sequence"/>
</dbReference>
<comment type="caution">
    <text evidence="2">The sequence shown here is derived from an EMBL/GenBank/DDBJ whole genome shotgun (WGS) entry which is preliminary data.</text>
</comment>
<feature type="region of interest" description="Disordered" evidence="1">
    <location>
        <begin position="442"/>
        <end position="506"/>
    </location>
</feature>
<evidence type="ECO:0000256" key="1">
    <source>
        <dbReference type="SAM" id="MobiDB-lite"/>
    </source>
</evidence>
<feature type="compositionally biased region" description="Low complexity" evidence="1">
    <location>
        <begin position="273"/>
        <end position="289"/>
    </location>
</feature>
<keyword evidence="3" id="KW-1185">Reference proteome</keyword>
<reference evidence="3" key="1">
    <citation type="submission" date="2017-03" db="EMBL/GenBank/DDBJ databases">
        <title>Genomes of endolithic fungi from Antarctica.</title>
        <authorList>
            <person name="Coleine C."/>
            <person name="Masonjones S."/>
            <person name="Stajich J.E."/>
        </authorList>
    </citation>
    <scope>NUCLEOTIDE SEQUENCE [LARGE SCALE GENOMIC DNA]</scope>
    <source>
        <strain evidence="3">CCFEE 5527</strain>
    </source>
</reference>
<gene>
    <name evidence="2" type="ORF">B0A48_16799</name>
</gene>
<proteinExistence type="predicted"/>
<feature type="region of interest" description="Disordered" evidence="1">
    <location>
        <begin position="153"/>
        <end position="419"/>
    </location>
</feature>
<protein>
    <submittedName>
        <fullName evidence="2">Uncharacterized protein</fullName>
    </submittedName>
</protein>
<feature type="region of interest" description="Disordered" evidence="1">
    <location>
        <begin position="57"/>
        <end position="140"/>
    </location>
</feature>
<dbReference type="InParanoid" id="A0A1V8SE03"/>
<feature type="compositionally biased region" description="Polar residues" evidence="1">
    <location>
        <begin position="160"/>
        <end position="172"/>
    </location>
</feature>
<feature type="compositionally biased region" description="Polar residues" evidence="1">
    <location>
        <begin position="199"/>
        <end position="229"/>
    </location>
</feature>
<dbReference type="STRING" id="1507870.A0A1V8SE03"/>
<sequence>MLSYVATVTTIFFTLLVILLCQVLFKLLVYCHCFREHYITSDTSLYTAESFVEETKPKTAAMPGTQLSKKERKRIKLRDRDEKRKAEQERSALSELVNGRSGEQRDSVVEKGSAAASEDALAAGTKSMRAPPMLTRGSPACSTDVVKAELSKAPAAATSPVPQISVTQTSADTKQEEHAAATPTKAPEPASAQPDPSTPAVQTPKTETQRETAQPTRAQTPKISSSESTKANDKKPANDTSLKRKPSKLESTKSEKIAKQEEEQPSMKTEPIAVGGSAAGTAVVSSSATEEIAMSEPIPTETSLKRKLSNLESTKSDKIARQESEQLSVDTDRPVPSNGLAVTTAPITATPKETSITASVPSAPQPSHIPIKNADASTPGQPEKSKLAVVPTPQLLTPEPTPEPESKPMSATQVLDAGESDTLVGEAGEAPVAMSQPGIAEATDSVESRDHENVTVDTGKKVGTREPTPTATVPHKIEAKQLNDEDTLMGGTEPISDGRGASSNPKPLDWRAGLQAAFASLHIKTSHGRFEDFQRLTLAFHCSLCPDKFQPPRRILSGNDLQAYARELSVLFLRRYGSWIWPRSRTCAPHLIDRGLSYKRHGRLSNNGRSWYAYEGLEVPRKGDFGDVARSALRKRVQYWFEHLLTFSMVWEKVGGKMSMEVALLNLLAGRAKSAHEARMEQAGGVPERSEKNEPEKPLSATATVTATPMSTATVAQEPPAAKPRTASPAKSTASSDYLLKYNAAYSNSATYIPPVPVPVLNTTSLPPLTPARSATSSEEDRLSNDSRATDPYANSPEDQEMADEPETHVGAQTTTEDGLSAYEIDLQHMQAVRLTAKFDFEMWEKGPGNKELQSKVLRRLAQTWFPGDRYAMPKSMVED</sequence>
<feature type="compositionally biased region" description="Basic and acidic residues" evidence="1">
    <location>
        <begin position="688"/>
        <end position="697"/>
    </location>
</feature>
<feature type="compositionally biased region" description="Basic and acidic residues" evidence="1">
    <location>
        <begin position="247"/>
        <end position="262"/>
    </location>
</feature>
<accession>A0A1V8SE03</accession>
<feature type="compositionally biased region" description="Basic and acidic residues" evidence="1">
    <location>
        <begin position="779"/>
        <end position="789"/>
    </location>
</feature>
<feature type="compositionally biased region" description="Basic and acidic residues" evidence="1">
    <location>
        <begin position="446"/>
        <end position="464"/>
    </location>
</feature>